<feature type="region of interest" description="Disordered" evidence="1">
    <location>
        <begin position="1"/>
        <end position="247"/>
    </location>
</feature>
<evidence type="ECO:0000256" key="1">
    <source>
        <dbReference type="SAM" id="MobiDB-lite"/>
    </source>
</evidence>
<feature type="compositionally biased region" description="Low complexity" evidence="1">
    <location>
        <begin position="390"/>
        <end position="404"/>
    </location>
</feature>
<comment type="caution">
    <text evidence="2">The sequence shown here is derived from an EMBL/GenBank/DDBJ whole genome shotgun (WGS) entry which is preliminary data.</text>
</comment>
<gene>
    <name evidence="2" type="ORF">RRG08_010657</name>
</gene>
<accession>A0AAE0Z0J1</accession>
<feature type="compositionally biased region" description="Low complexity" evidence="1">
    <location>
        <begin position="233"/>
        <end position="247"/>
    </location>
</feature>
<organism evidence="2 3">
    <name type="scientific">Elysia crispata</name>
    <name type="common">lettuce slug</name>
    <dbReference type="NCBI Taxonomy" id="231223"/>
    <lineage>
        <taxon>Eukaryota</taxon>
        <taxon>Metazoa</taxon>
        <taxon>Spiralia</taxon>
        <taxon>Lophotrochozoa</taxon>
        <taxon>Mollusca</taxon>
        <taxon>Gastropoda</taxon>
        <taxon>Heterobranchia</taxon>
        <taxon>Euthyneura</taxon>
        <taxon>Panpulmonata</taxon>
        <taxon>Sacoglossa</taxon>
        <taxon>Placobranchoidea</taxon>
        <taxon>Plakobranchidae</taxon>
        <taxon>Elysia</taxon>
    </lineage>
</organism>
<dbReference type="Proteomes" id="UP001283361">
    <property type="component" value="Unassembled WGS sequence"/>
</dbReference>
<evidence type="ECO:0000313" key="2">
    <source>
        <dbReference type="EMBL" id="KAK3760684.1"/>
    </source>
</evidence>
<protein>
    <submittedName>
        <fullName evidence="2">Uncharacterized protein</fullName>
    </submittedName>
</protein>
<reference evidence="2" key="1">
    <citation type="journal article" date="2023" name="G3 (Bethesda)">
        <title>A reference genome for the long-term kleptoplast-retaining sea slug Elysia crispata morphotype clarki.</title>
        <authorList>
            <person name="Eastman K.E."/>
            <person name="Pendleton A.L."/>
            <person name="Shaikh M.A."/>
            <person name="Suttiyut T."/>
            <person name="Ogas R."/>
            <person name="Tomko P."/>
            <person name="Gavelis G."/>
            <person name="Widhalm J.R."/>
            <person name="Wisecaver J.H."/>
        </authorList>
    </citation>
    <scope>NUCLEOTIDE SEQUENCE</scope>
    <source>
        <strain evidence="2">ECLA1</strain>
    </source>
</reference>
<feature type="region of interest" description="Disordered" evidence="1">
    <location>
        <begin position="381"/>
        <end position="411"/>
    </location>
</feature>
<sequence length="606" mass="66577">MEDKSNQQEIPLITIERYPGDNNDDDEEDVSSDEGDTRQRLLRSPRRKQEEEKEEVGEERDYPQEVIVTTPPTPTPRKSLVASRVSVPEIPQDPEASSHDAEEPPLPPREPTAAMRAGTAGLVAPSRPAPPSKSSTYTLPPTPSRPTAKPFIHSWSLPKSSTSSSSLSATSSLPSPMTPDIPPSPKQLFSRRISASSSSESAPPLPPKKQLPGGMFKTHAGASKPSSSTASGVAAAAARARRVPPTTTAAARALRAVPPAPDRESVTVFPLLTDSSLYEPILRRKASDKDEYLDTNDLKALVHTELPSTRRRKTLVTEKTYAETGPYYRLTKAAAATFGWLYSSRDDYDVTQPQEEDEPDPQDDLRVWDLAETILHKDDVFASPSSEAAGSDTSGGSRTSSQRTFSDRMRRMTCTYEPKTDLHTRMVVRRASTRRDTTYEGYSAPKSSFSSHRLSKPRAYVRPYAVANIVGLKERSPSPLTLTDIETGFDIIEGGTGREMEQEESGGFVGPAAYDPVSPEPTEFGDKTQVMLLRLRGYVPVPSVKADESNLTVIDSMISIGSSEYEAERALGDVKSFRTINIDRNITQFGHFYRRSVTPRACLCRD</sequence>
<evidence type="ECO:0000313" key="3">
    <source>
        <dbReference type="Proteomes" id="UP001283361"/>
    </source>
</evidence>
<dbReference type="AlphaFoldDB" id="A0AAE0Z0J1"/>
<proteinExistence type="predicted"/>
<feature type="compositionally biased region" description="Low complexity" evidence="1">
    <location>
        <begin position="154"/>
        <end position="175"/>
    </location>
</feature>
<feature type="compositionally biased region" description="Acidic residues" evidence="1">
    <location>
        <begin position="22"/>
        <end position="34"/>
    </location>
</feature>
<feature type="compositionally biased region" description="Pro residues" evidence="1">
    <location>
        <begin position="176"/>
        <end position="185"/>
    </location>
</feature>
<name>A0AAE0Z0J1_9GAST</name>
<dbReference type="EMBL" id="JAWDGP010004964">
    <property type="protein sequence ID" value="KAK3760684.1"/>
    <property type="molecule type" value="Genomic_DNA"/>
</dbReference>
<keyword evidence="3" id="KW-1185">Reference proteome</keyword>